<gene>
    <name evidence="10 11" type="primary">LOC106070947</name>
</gene>
<keyword evidence="5 6" id="KW-0539">Nucleus</keyword>
<evidence type="ECO:0000313" key="11">
    <source>
        <dbReference type="RefSeq" id="XP_055882921.1"/>
    </source>
</evidence>
<keyword evidence="3 6" id="KW-0238">DNA-binding</keyword>
<dbReference type="OrthoDB" id="6105364at2759"/>
<feature type="domain" description="T-box" evidence="8">
    <location>
        <begin position="485"/>
        <end position="606"/>
    </location>
</feature>
<dbReference type="Pfam" id="PF00907">
    <property type="entry name" value="T-box"/>
    <property type="match status" value="2"/>
</dbReference>
<feature type="compositionally biased region" description="Polar residues" evidence="7">
    <location>
        <begin position="17"/>
        <end position="31"/>
    </location>
</feature>
<feature type="compositionally biased region" description="Polar residues" evidence="7">
    <location>
        <begin position="388"/>
        <end position="407"/>
    </location>
</feature>
<dbReference type="PRINTS" id="PR00937">
    <property type="entry name" value="TBOX"/>
</dbReference>
<dbReference type="InterPro" id="IPR008967">
    <property type="entry name" value="p53-like_TF_DNA-bd_sf"/>
</dbReference>
<dbReference type="GO" id="GO:0005634">
    <property type="term" value="C:nucleus"/>
    <property type="evidence" value="ECO:0007669"/>
    <property type="project" value="UniProtKB-SubCell"/>
</dbReference>
<dbReference type="InterPro" id="IPR046360">
    <property type="entry name" value="T-box_DNA-bd"/>
</dbReference>
<sequence>MDYLWESEKKMKEEPPAQTTEPLTHPTTSEVTSEHLNEVPAALYSRMPLGKKFTGECVRKKHKFVTVYLLDADLWRRFIDVGTEMIITKKGRRVFPVPSYIICDLDSQKLYNVTLQIESVDNAVHKYFNNEWVTCKEGAQLYPTPIPGRNTYLHPYSPNTGAHWMREPITFSGLKISNNLDALGTIVLQSMRKYQMSLIISELSGSMEVHIPQPETQFVAVTQYQNEQVTQMKIEHNPFANGFRFASNKREKNKLHTSFEDDDSLYDVSPQRSPKTHSSSTPKSEGSVSQIQDKTFQSSKLKKSSSNPSHLYNSLDNWSNPYGGKTGGFLPYTERLDLAKTLSLSSYMFSNVGVNPLAQVRHLGQRQLGVDTAPLALVKKRKIAEENSTTKANFKRPCSNSQQTSANKYGEGGSKRLERDPVEMALLNDPDYMKMYGFPLLTPVDAIPNWQPSPTDLRKKVKGAQFEEGEAVKETALSLQPEITLKNRDLWETTHEVVVSAEGRLMFPFIALSVQHLEPNRQYYVSLELTPASKWLHDYIDHEWTPSMEASQDFRVSPYQHPENPKTGQELESGILFDRLRLSSARQGKNVLKVQLRRQYYPTIVLRTGLQTWQYLLKDAMFITVSIDRSQCHHQQKSQDEVNENTLNLIKSEVMLRSSQRKQTTDPKRMSRENNRNEMELQYEELSNRGLLNEERFIQKTSQERDLTLQTSNSTCRSAGVEMTAHDHGLLDLEVSPPCQSVRNWHIPHFPEPSIQNIQQYFSETSKKHDGGVLQCTASPGKSTDYRIFQLNQFLSGSSISYASTATVVEEDPSGHISKDVSAVNDSFTTTISSSYESNNEDIVVDDLDKDEGKDAQFTKPFLFQENPEEKPETSSFLSQRQSNSSMDSGHTVGDIHRQERWQISDSNICLNNRSLHSVGNSKQR</sequence>
<dbReference type="PROSITE" id="PS50252">
    <property type="entry name" value="TBOX_3"/>
    <property type="match status" value="2"/>
</dbReference>
<dbReference type="GO" id="GO:0000785">
    <property type="term" value="C:chromatin"/>
    <property type="evidence" value="ECO:0007669"/>
    <property type="project" value="TreeGrafter"/>
</dbReference>
<dbReference type="Proteomes" id="UP001165740">
    <property type="component" value="Chromosome 1"/>
</dbReference>
<keyword evidence="2" id="KW-0805">Transcription regulation</keyword>
<dbReference type="InterPro" id="IPR001699">
    <property type="entry name" value="TF_T-box"/>
</dbReference>
<evidence type="ECO:0000313" key="10">
    <source>
        <dbReference type="RefSeq" id="XP_055882910.1"/>
    </source>
</evidence>
<evidence type="ECO:0000256" key="3">
    <source>
        <dbReference type="ARBA" id="ARBA00023125"/>
    </source>
</evidence>
<dbReference type="SUPFAM" id="SSF49417">
    <property type="entry name" value="p53-like transcription factors"/>
    <property type="match status" value="2"/>
</dbReference>
<evidence type="ECO:0000256" key="4">
    <source>
        <dbReference type="ARBA" id="ARBA00023163"/>
    </source>
</evidence>
<dbReference type="SMART" id="SM00425">
    <property type="entry name" value="TBOX"/>
    <property type="match status" value="1"/>
</dbReference>
<accession>A0A9W3A6Y4</accession>
<feature type="region of interest" description="Disordered" evidence="7">
    <location>
        <begin position="257"/>
        <end position="317"/>
    </location>
</feature>
<dbReference type="PANTHER" id="PTHR11267:SF181">
    <property type="entry name" value="OPTOMOTOR-BLIND PROTEIN"/>
    <property type="match status" value="1"/>
</dbReference>
<dbReference type="RefSeq" id="XP_055882921.1">
    <property type="nucleotide sequence ID" value="XM_056026946.1"/>
</dbReference>
<proteinExistence type="predicted"/>
<feature type="region of interest" description="Disordered" evidence="7">
    <location>
        <begin position="860"/>
        <end position="899"/>
    </location>
</feature>
<organism evidence="9 11">
    <name type="scientific">Biomphalaria glabrata</name>
    <name type="common">Bloodfluke planorb</name>
    <name type="synonym">Freshwater snail</name>
    <dbReference type="NCBI Taxonomy" id="6526"/>
    <lineage>
        <taxon>Eukaryota</taxon>
        <taxon>Metazoa</taxon>
        <taxon>Spiralia</taxon>
        <taxon>Lophotrochozoa</taxon>
        <taxon>Mollusca</taxon>
        <taxon>Gastropoda</taxon>
        <taxon>Heterobranchia</taxon>
        <taxon>Euthyneura</taxon>
        <taxon>Panpulmonata</taxon>
        <taxon>Hygrophila</taxon>
        <taxon>Lymnaeoidea</taxon>
        <taxon>Planorbidae</taxon>
        <taxon>Biomphalaria</taxon>
    </lineage>
</organism>
<keyword evidence="4" id="KW-0804">Transcription</keyword>
<name>A0A9W3A6Y4_BIOGL</name>
<dbReference type="GO" id="GO:0001708">
    <property type="term" value="P:cell fate specification"/>
    <property type="evidence" value="ECO:0007669"/>
    <property type="project" value="TreeGrafter"/>
</dbReference>
<evidence type="ECO:0000313" key="9">
    <source>
        <dbReference type="Proteomes" id="UP001165740"/>
    </source>
</evidence>
<dbReference type="GO" id="GO:0000981">
    <property type="term" value="F:DNA-binding transcription factor activity, RNA polymerase II-specific"/>
    <property type="evidence" value="ECO:0007669"/>
    <property type="project" value="TreeGrafter"/>
</dbReference>
<feature type="compositionally biased region" description="Polar residues" evidence="7">
    <location>
        <begin position="307"/>
        <end position="317"/>
    </location>
</feature>
<dbReference type="PROSITE" id="PS01283">
    <property type="entry name" value="TBOX_1"/>
    <property type="match status" value="1"/>
</dbReference>
<reference evidence="10 11" key="1">
    <citation type="submission" date="2025-04" db="UniProtKB">
        <authorList>
            <consortium name="RefSeq"/>
        </authorList>
    </citation>
    <scope>IDENTIFICATION</scope>
</reference>
<feature type="region of interest" description="Disordered" evidence="7">
    <location>
        <begin position="9"/>
        <end position="33"/>
    </location>
</feature>
<dbReference type="GO" id="GO:0000978">
    <property type="term" value="F:RNA polymerase II cis-regulatory region sequence-specific DNA binding"/>
    <property type="evidence" value="ECO:0007669"/>
    <property type="project" value="InterPro"/>
</dbReference>
<comment type="caution">
    <text evidence="6">Lacks conserved residue(s) required for the propagation of feature annotation.</text>
</comment>
<evidence type="ECO:0000256" key="2">
    <source>
        <dbReference type="ARBA" id="ARBA00023015"/>
    </source>
</evidence>
<dbReference type="GeneID" id="106070947"/>
<dbReference type="CDD" id="cd00182">
    <property type="entry name" value="T-box"/>
    <property type="match status" value="1"/>
</dbReference>
<comment type="subcellular location">
    <subcellularLocation>
        <location evidence="1 6">Nucleus</location>
    </subcellularLocation>
</comment>
<dbReference type="AlphaFoldDB" id="A0A9W3A6Y4"/>
<feature type="domain" description="T-box" evidence="8">
    <location>
        <begin position="69"/>
        <end position="245"/>
    </location>
</feature>
<dbReference type="InterPro" id="IPR018186">
    <property type="entry name" value="TF_T-box_CS"/>
</dbReference>
<evidence type="ECO:0000256" key="7">
    <source>
        <dbReference type="SAM" id="MobiDB-lite"/>
    </source>
</evidence>
<feature type="compositionally biased region" description="Low complexity" evidence="7">
    <location>
        <begin position="875"/>
        <end position="886"/>
    </location>
</feature>
<evidence type="ECO:0000256" key="5">
    <source>
        <dbReference type="ARBA" id="ARBA00023242"/>
    </source>
</evidence>
<dbReference type="InterPro" id="IPR036960">
    <property type="entry name" value="T-box_sf"/>
</dbReference>
<dbReference type="RefSeq" id="XP_055882910.1">
    <property type="nucleotide sequence ID" value="XM_056026935.1"/>
</dbReference>
<evidence type="ECO:0000256" key="6">
    <source>
        <dbReference type="PROSITE-ProRule" id="PRU00201"/>
    </source>
</evidence>
<keyword evidence="9" id="KW-1185">Reference proteome</keyword>
<evidence type="ECO:0000259" key="8">
    <source>
        <dbReference type="PROSITE" id="PS50252"/>
    </source>
</evidence>
<feature type="compositionally biased region" description="Polar residues" evidence="7">
    <location>
        <begin position="286"/>
        <end position="297"/>
    </location>
</feature>
<evidence type="ECO:0000256" key="1">
    <source>
        <dbReference type="ARBA" id="ARBA00004123"/>
    </source>
</evidence>
<feature type="region of interest" description="Disordered" evidence="7">
    <location>
        <begin position="388"/>
        <end position="415"/>
    </location>
</feature>
<dbReference type="GO" id="GO:0045893">
    <property type="term" value="P:positive regulation of DNA-templated transcription"/>
    <property type="evidence" value="ECO:0007669"/>
    <property type="project" value="InterPro"/>
</dbReference>
<dbReference type="PANTHER" id="PTHR11267">
    <property type="entry name" value="T-BOX PROTEIN-RELATED"/>
    <property type="match status" value="1"/>
</dbReference>
<protein>
    <submittedName>
        <fullName evidence="10 11">Uncharacterized protein LOC106070947 isoform X1</fullName>
    </submittedName>
</protein>
<dbReference type="Gene3D" id="2.60.40.820">
    <property type="entry name" value="Transcription factor, T-box"/>
    <property type="match status" value="2"/>
</dbReference>